<keyword evidence="2" id="KW-1185">Reference proteome</keyword>
<proteinExistence type="predicted"/>
<reference evidence="1 2" key="1">
    <citation type="journal article" date="2020" name="Mol. Biol. Evol.">
        <title>Distinct Expression and Methylation Patterns for Genes with Different Fates following a Single Whole-Genome Duplication in Flowering Plants.</title>
        <authorList>
            <person name="Shi T."/>
            <person name="Rahmani R.S."/>
            <person name="Gugger P.F."/>
            <person name="Wang M."/>
            <person name="Li H."/>
            <person name="Zhang Y."/>
            <person name="Li Z."/>
            <person name="Wang Q."/>
            <person name="Van de Peer Y."/>
            <person name="Marchal K."/>
            <person name="Chen J."/>
        </authorList>
    </citation>
    <scope>NUCLEOTIDE SEQUENCE [LARGE SCALE GENOMIC DNA]</scope>
    <source>
        <tissue evidence="1">Leaf</tissue>
    </source>
</reference>
<dbReference type="Proteomes" id="UP000607653">
    <property type="component" value="Unassembled WGS sequence"/>
</dbReference>
<gene>
    <name evidence="1" type="ORF">HUJ06_026266</name>
</gene>
<dbReference type="AlphaFoldDB" id="A0A822XXQ7"/>
<organism evidence="1 2">
    <name type="scientific">Nelumbo nucifera</name>
    <name type="common">Sacred lotus</name>
    <dbReference type="NCBI Taxonomy" id="4432"/>
    <lineage>
        <taxon>Eukaryota</taxon>
        <taxon>Viridiplantae</taxon>
        <taxon>Streptophyta</taxon>
        <taxon>Embryophyta</taxon>
        <taxon>Tracheophyta</taxon>
        <taxon>Spermatophyta</taxon>
        <taxon>Magnoliopsida</taxon>
        <taxon>Proteales</taxon>
        <taxon>Nelumbonaceae</taxon>
        <taxon>Nelumbo</taxon>
    </lineage>
</organism>
<protein>
    <submittedName>
        <fullName evidence="1">Uncharacterized protein</fullName>
    </submittedName>
</protein>
<dbReference type="EMBL" id="DUZY01000001">
    <property type="protein sequence ID" value="DAD24802.1"/>
    <property type="molecule type" value="Genomic_DNA"/>
</dbReference>
<accession>A0A822XXQ7</accession>
<name>A0A822XXQ7_NELNU</name>
<evidence type="ECO:0000313" key="1">
    <source>
        <dbReference type="EMBL" id="DAD24802.1"/>
    </source>
</evidence>
<evidence type="ECO:0000313" key="2">
    <source>
        <dbReference type="Proteomes" id="UP000607653"/>
    </source>
</evidence>
<sequence length="91" mass="9903">MWKDIEAMKLLVRVSALHEVPKALMVEVWLAMDSTVGTSGKVFMANRGGNMQSNGSLVGMEIGEVGREASTSRGIVSYRLEKRVSSLGGFR</sequence>
<comment type="caution">
    <text evidence="1">The sequence shown here is derived from an EMBL/GenBank/DDBJ whole genome shotgun (WGS) entry which is preliminary data.</text>
</comment>